<organism evidence="3 4">
    <name type="scientific">Pseudoalteromonas qingdaonensis</name>
    <dbReference type="NCBI Taxonomy" id="3131913"/>
    <lineage>
        <taxon>Bacteria</taxon>
        <taxon>Pseudomonadati</taxon>
        <taxon>Pseudomonadota</taxon>
        <taxon>Gammaproteobacteria</taxon>
        <taxon>Alteromonadales</taxon>
        <taxon>Pseudoalteromonadaceae</taxon>
        <taxon>Pseudoalteromonas</taxon>
    </lineage>
</organism>
<accession>A0ABU9N1H8</accession>
<protein>
    <submittedName>
        <fullName evidence="3">DUF4124 domain-containing protein</fullName>
    </submittedName>
</protein>
<sequence length="176" mass="19477">MNTRLYILSMVVLLTIFSTAWAAPSKDIYVYKDENGVLVFSDTPRKGAERVTLNAPVMNMPSVDTSILDEVDDLEQVKFSIAITTPTQEETIRDNTGSVHVSGQVKPRFLQGHSVQLFMDGQAHGEPQSSSLFALRNVDRGEHSLVLKLLNSEGEVLASSKPITFFMHRRSVITGP</sequence>
<feature type="chain" id="PRO_5047417704" evidence="1">
    <location>
        <begin position="23"/>
        <end position="176"/>
    </location>
</feature>
<evidence type="ECO:0000259" key="2">
    <source>
        <dbReference type="Pfam" id="PF13511"/>
    </source>
</evidence>
<dbReference type="Pfam" id="PF13511">
    <property type="entry name" value="DUF4124"/>
    <property type="match status" value="1"/>
</dbReference>
<keyword evidence="4" id="KW-1185">Reference proteome</keyword>
<feature type="signal peptide" evidence="1">
    <location>
        <begin position="1"/>
        <end position="22"/>
    </location>
</feature>
<evidence type="ECO:0000256" key="1">
    <source>
        <dbReference type="SAM" id="SignalP"/>
    </source>
</evidence>
<dbReference type="EMBL" id="JBCGCU010000014">
    <property type="protein sequence ID" value="MEM0516140.1"/>
    <property type="molecule type" value="Genomic_DNA"/>
</dbReference>
<dbReference type="RefSeq" id="WP_342679383.1">
    <property type="nucleotide sequence ID" value="NZ_JBCGCU010000014.1"/>
</dbReference>
<dbReference type="InterPro" id="IPR025392">
    <property type="entry name" value="DUF4124"/>
</dbReference>
<comment type="caution">
    <text evidence="3">The sequence shown here is derived from an EMBL/GenBank/DDBJ whole genome shotgun (WGS) entry which is preliminary data.</text>
</comment>
<name>A0ABU9N1H8_9GAMM</name>
<reference evidence="3 4" key="1">
    <citation type="submission" date="2024-03" db="EMBL/GenBank/DDBJ databases">
        <title>Pseudoalteromonas qingdaonensis sp. nov., isolated from the intestines of marine benthic organisms.</title>
        <authorList>
            <person name="Lin X."/>
            <person name="Fang S."/>
            <person name="Hu X."/>
        </authorList>
    </citation>
    <scope>NUCLEOTIDE SEQUENCE [LARGE SCALE GENOMIC DNA]</scope>
    <source>
        <strain evidence="3 4">YIC-827</strain>
    </source>
</reference>
<evidence type="ECO:0000313" key="4">
    <source>
        <dbReference type="Proteomes" id="UP001447008"/>
    </source>
</evidence>
<gene>
    <name evidence="3" type="ORF">WCN91_12065</name>
</gene>
<dbReference type="Proteomes" id="UP001447008">
    <property type="component" value="Unassembled WGS sequence"/>
</dbReference>
<keyword evidence="1" id="KW-0732">Signal</keyword>
<proteinExistence type="predicted"/>
<evidence type="ECO:0000313" key="3">
    <source>
        <dbReference type="EMBL" id="MEM0516140.1"/>
    </source>
</evidence>
<feature type="domain" description="DUF4124" evidence="2">
    <location>
        <begin position="22"/>
        <end position="55"/>
    </location>
</feature>